<keyword evidence="2" id="KW-1185">Reference proteome</keyword>
<proteinExistence type="predicted"/>
<comment type="caution">
    <text evidence="1">The sequence shown here is derived from an EMBL/GenBank/DDBJ whole genome shotgun (WGS) entry which is preliminary data.</text>
</comment>
<evidence type="ECO:0000313" key="2">
    <source>
        <dbReference type="Proteomes" id="UP001320170"/>
    </source>
</evidence>
<dbReference type="EMBL" id="JAJTND010000004">
    <property type="protein sequence ID" value="MCE3532063.1"/>
    <property type="molecule type" value="Genomic_DNA"/>
</dbReference>
<evidence type="ECO:0000313" key="1">
    <source>
        <dbReference type="EMBL" id="MCE3532063.1"/>
    </source>
</evidence>
<reference evidence="1 2" key="1">
    <citation type="journal article" date="2024" name="Pathogens">
        <title>Characterization of a Novel Species of Legionella Isolated from a Healthcare Facility: Legionella resiliens sp. nov.</title>
        <authorList>
            <person name="Cristino S."/>
            <person name="Pascale M.R."/>
            <person name="Marino F."/>
            <person name="Derelitto C."/>
            <person name="Salaris S."/>
            <person name="Orsini M."/>
            <person name="Squarzoni S."/>
            <person name="Grottola A."/>
            <person name="Girolamini L."/>
        </authorList>
    </citation>
    <scope>NUCLEOTIDE SEQUENCE [LARGE SCALE GENOMIC DNA]</scope>
    <source>
        <strain evidence="1 2">8cVS16</strain>
    </source>
</reference>
<protein>
    <submittedName>
        <fullName evidence="1">F-box protein</fullName>
    </submittedName>
</protein>
<sequence length="330" mass="38266">MQAKFELFNELPPEIRREIAQCLSTPDLVNFTMASKKHWDFFKPILNVRKLLNHIVRGEYDSVQSILKNDRSLIFKRGRVTDCSGRIFENISAFEYALWALDKHMWSMMLECLPQNEEGKKILAMLLSQYHNVNTKGVTYRLNGETVTESHFDFKNTIIKELQMQVDSIHAPGDKDWVAIDKQWREGVGSSQKNLPMHVVYEYCSDMPFYPMPEFTSRPKSSKKFYNWITEKMENWFEDNSKLGSDFAIYKARQTTCGSGGAWGRVPTGMLSVFVADLDLAAIETLCEVRTKEFINLESQLEEQMMVDNQHKARQNFPKTIDPGIFLLSI</sequence>
<organism evidence="1 2">
    <name type="scientific">Legionella resiliens</name>
    <dbReference type="NCBI Taxonomy" id="2905958"/>
    <lineage>
        <taxon>Bacteria</taxon>
        <taxon>Pseudomonadati</taxon>
        <taxon>Pseudomonadota</taxon>
        <taxon>Gammaproteobacteria</taxon>
        <taxon>Legionellales</taxon>
        <taxon>Legionellaceae</taxon>
        <taxon>Legionella</taxon>
    </lineage>
</organism>
<gene>
    <name evidence="1" type="ORF">LXO92_06715</name>
</gene>
<dbReference type="Proteomes" id="UP001320170">
    <property type="component" value="Unassembled WGS sequence"/>
</dbReference>
<name>A0ABS8X4K4_9GAMM</name>
<dbReference type="RefSeq" id="WP_182351903.1">
    <property type="nucleotide sequence ID" value="NZ_JAJSPM010000005.1"/>
</dbReference>
<accession>A0ABS8X4K4</accession>